<dbReference type="GeneID" id="66952981"/>
<sequence>MYRYNQLLSPKLTLLYYKVQVGGVLANVKARNQVIRLYIPVCQQTN</sequence>
<dbReference type="RefSeq" id="WP_158523605.1">
    <property type="nucleotide sequence ID" value="NZ_CAWNJE010000019.1"/>
</dbReference>
<reference evidence="2" key="1">
    <citation type="submission" date="2017-04" db="EMBL/GenBank/DDBJ databases">
        <title>Genome evolution of the luminous symbionts of deep sea anglerfish.</title>
        <authorList>
            <person name="Hendry T.A."/>
        </authorList>
    </citation>
    <scope>NUCLEOTIDE SEQUENCE [LARGE SCALE GENOMIC DNA]</scope>
</reference>
<dbReference type="EMBL" id="NBYY01000010">
    <property type="protein sequence ID" value="PCS23393.1"/>
    <property type="molecule type" value="Genomic_DNA"/>
</dbReference>
<dbReference type="Proteomes" id="UP000219020">
    <property type="component" value="Unassembled WGS sequence"/>
</dbReference>
<evidence type="ECO:0000313" key="2">
    <source>
        <dbReference type="Proteomes" id="UP000219020"/>
    </source>
</evidence>
<protein>
    <submittedName>
        <fullName evidence="1">Mobile element protein</fullName>
    </submittedName>
</protein>
<proteinExistence type="predicted"/>
<gene>
    <name evidence="1" type="ORF">BTN49_0990</name>
</gene>
<dbReference type="AlphaFoldDB" id="A0A2A5T5G1"/>
<name>A0A2A5T5G1_9GAMM</name>
<organism evidence="1 2">
    <name type="scientific">Candidatus Enterovibrio escicola</name>
    <dbReference type="NCBI Taxonomy" id="1927127"/>
    <lineage>
        <taxon>Bacteria</taxon>
        <taxon>Pseudomonadati</taxon>
        <taxon>Pseudomonadota</taxon>
        <taxon>Gammaproteobacteria</taxon>
        <taxon>Vibrionales</taxon>
        <taxon>Vibrionaceae</taxon>
        <taxon>Enterovibrio</taxon>
    </lineage>
</organism>
<keyword evidence="2" id="KW-1185">Reference proteome</keyword>
<evidence type="ECO:0000313" key="1">
    <source>
        <dbReference type="EMBL" id="PCS23393.1"/>
    </source>
</evidence>
<accession>A0A2A5T5G1</accession>
<comment type="caution">
    <text evidence="1">The sequence shown here is derived from an EMBL/GenBank/DDBJ whole genome shotgun (WGS) entry which is preliminary data.</text>
</comment>